<dbReference type="Pfam" id="PF21534">
    <property type="entry name" value="Rost"/>
    <property type="match status" value="1"/>
</dbReference>
<gene>
    <name evidence="2" type="ORF">FSP39_014513</name>
</gene>
<evidence type="ECO:0000256" key="1">
    <source>
        <dbReference type="SAM" id="Phobius"/>
    </source>
</evidence>
<evidence type="ECO:0000313" key="3">
    <source>
        <dbReference type="Proteomes" id="UP001186944"/>
    </source>
</evidence>
<keyword evidence="1" id="KW-0472">Membrane</keyword>
<dbReference type="PANTHER" id="PTHR12242:SF1">
    <property type="entry name" value="MYND-TYPE DOMAIN-CONTAINING PROTEIN"/>
    <property type="match status" value="1"/>
</dbReference>
<accession>A0AA88YPC8</accession>
<feature type="transmembrane region" description="Helical" evidence="1">
    <location>
        <begin position="103"/>
        <end position="125"/>
    </location>
</feature>
<keyword evidence="1" id="KW-0812">Transmembrane</keyword>
<dbReference type="EMBL" id="VSWD01000005">
    <property type="protein sequence ID" value="KAK3102864.1"/>
    <property type="molecule type" value="Genomic_DNA"/>
</dbReference>
<comment type="caution">
    <text evidence="2">The sequence shown here is derived from an EMBL/GenBank/DDBJ whole genome shotgun (WGS) entry which is preliminary data.</text>
</comment>
<name>A0AA88YPC8_PINIB</name>
<feature type="transmembrane region" description="Helical" evidence="1">
    <location>
        <begin position="22"/>
        <end position="43"/>
    </location>
</feature>
<evidence type="ECO:0000313" key="2">
    <source>
        <dbReference type="EMBL" id="KAK3102864.1"/>
    </source>
</evidence>
<dbReference type="Proteomes" id="UP001186944">
    <property type="component" value="Unassembled WGS sequence"/>
</dbReference>
<dbReference type="InterPro" id="IPR049352">
    <property type="entry name" value="Rost"/>
</dbReference>
<protein>
    <submittedName>
        <fullName evidence="2">Uncharacterized protein</fullName>
    </submittedName>
</protein>
<dbReference type="PANTHER" id="PTHR12242">
    <property type="entry name" value="OS02G0130600 PROTEIN-RELATED"/>
    <property type="match status" value="1"/>
</dbReference>
<feature type="transmembrane region" description="Helical" evidence="1">
    <location>
        <begin position="55"/>
        <end position="79"/>
    </location>
</feature>
<keyword evidence="3" id="KW-1185">Reference proteome</keyword>
<feature type="transmembrane region" description="Helical" evidence="1">
    <location>
        <begin position="199"/>
        <end position="219"/>
    </location>
</feature>
<dbReference type="GO" id="GO:0016020">
    <property type="term" value="C:membrane"/>
    <property type="evidence" value="ECO:0007669"/>
    <property type="project" value="TreeGrafter"/>
</dbReference>
<feature type="transmembrane region" description="Helical" evidence="1">
    <location>
        <begin position="159"/>
        <end position="179"/>
    </location>
</feature>
<dbReference type="AlphaFoldDB" id="A0AA88YPC8"/>
<reference evidence="2" key="1">
    <citation type="submission" date="2019-08" db="EMBL/GenBank/DDBJ databases">
        <title>The improved chromosome-level genome for the pearl oyster Pinctada fucata martensii using PacBio sequencing and Hi-C.</title>
        <authorList>
            <person name="Zheng Z."/>
        </authorList>
    </citation>
    <scope>NUCLEOTIDE SEQUENCE</scope>
    <source>
        <strain evidence="2">ZZ-2019</strain>
        <tissue evidence="2">Adductor muscle</tissue>
    </source>
</reference>
<organism evidence="2 3">
    <name type="scientific">Pinctada imbricata</name>
    <name type="common">Atlantic pearl-oyster</name>
    <name type="synonym">Pinctada martensii</name>
    <dbReference type="NCBI Taxonomy" id="66713"/>
    <lineage>
        <taxon>Eukaryota</taxon>
        <taxon>Metazoa</taxon>
        <taxon>Spiralia</taxon>
        <taxon>Lophotrochozoa</taxon>
        <taxon>Mollusca</taxon>
        <taxon>Bivalvia</taxon>
        <taxon>Autobranchia</taxon>
        <taxon>Pteriomorphia</taxon>
        <taxon>Pterioida</taxon>
        <taxon>Pterioidea</taxon>
        <taxon>Pteriidae</taxon>
        <taxon>Pinctada</taxon>
    </lineage>
</organism>
<sequence length="262" mass="31058">MKTVSLISSIHSYFQFGGSKLYLAWTTFWALYFPVWLGLDWYWYSPKPAPKKYWIVFLTNLAFLVLCVMVVTEWVIAVYTQCINKDITKNTRATLPWYLKFDWVLNSLSNSTCLVITVAYWVFLWRVYQLRSVNKHGINVIYTLLQVFITSKPIRWQHFYIPVILNITYFIFSVILYAADGHVLYAFLDWRKPARSVPLALLYTFVLIPAFHFAMFGLYKLRLRIFRKKDTAYREQDAEENPEEKPLNMECLNADQTSQDIV</sequence>
<keyword evidence="1" id="KW-1133">Transmembrane helix</keyword>
<proteinExistence type="predicted"/>